<gene>
    <name evidence="2" type="ORF">EJ05DRAFT_186718</name>
</gene>
<name>A0A6A6WGB6_9PEZI</name>
<keyword evidence="1" id="KW-1133">Transmembrane helix</keyword>
<dbReference type="GeneID" id="54480703"/>
<dbReference type="AlphaFoldDB" id="A0A6A6WGB6"/>
<feature type="transmembrane region" description="Helical" evidence="1">
    <location>
        <begin position="12"/>
        <end position="34"/>
    </location>
</feature>
<dbReference type="RefSeq" id="XP_033604299.1">
    <property type="nucleotide sequence ID" value="XM_033739649.1"/>
</dbReference>
<accession>A0A6A6WGB6</accession>
<evidence type="ECO:0000313" key="3">
    <source>
        <dbReference type="Proteomes" id="UP000799437"/>
    </source>
</evidence>
<sequence>MEVVMVTLHYAYVTGIMSADSAALLCLGLLYRLVLNRSCRICFLVPVWDFFFETRSSWYNWLVHGARPLTEEYIRSGLSMYLVLALSSLYLKNYNLSSLLYDSLC</sequence>
<keyword evidence="1" id="KW-0812">Transmembrane</keyword>
<protein>
    <submittedName>
        <fullName evidence="2">Uncharacterized protein</fullName>
    </submittedName>
</protein>
<evidence type="ECO:0000256" key="1">
    <source>
        <dbReference type="SAM" id="Phobius"/>
    </source>
</evidence>
<reference evidence="2" key="1">
    <citation type="journal article" date="2020" name="Stud. Mycol.">
        <title>101 Dothideomycetes genomes: a test case for predicting lifestyles and emergence of pathogens.</title>
        <authorList>
            <person name="Haridas S."/>
            <person name="Albert R."/>
            <person name="Binder M."/>
            <person name="Bloem J."/>
            <person name="Labutti K."/>
            <person name="Salamov A."/>
            <person name="Andreopoulos B."/>
            <person name="Baker S."/>
            <person name="Barry K."/>
            <person name="Bills G."/>
            <person name="Bluhm B."/>
            <person name="Cannon C."/>
            <person name="Castanera R."/>
            <person name="Culley D."/>
            <person name="Daum C."/>
            <person name="Ezra D."/>
            <person name="Gonzalez J."/>
            <person name="Henrissat B."/>
            <person name="Kuo A."/>
            <person name="Liang C."/>
            <person name="Lipzen A."/>
            <person name="Lutzoni F."/>
            <person name="Magnuson J."/>
            <person name="Mondo S."/>
            <person name="Nolan M."/>
            <person name="Ohm R."/>
            <person name="Pangilinan J."/>
            <person name="Park H.-J."/>
            <person name="Ramirez L."/>
            <person name="Alfaro M."/>
            <person name="Sun H."/>
            <person name="Tritt A."/>
            <person name="Yoshinaga Y."/>
            <person name="Zwiers L.-H."/>
            <person name="Turgeon B."/>
            <person name="Goodwin S."/>
            <person name="Spatafora J."/>
            <person name="Crous P."/>
            <person name="Grigoriev I."/>
        </authorList>
    </citation>
    <scope>NUCLEOTIDE SEQUENCE</scope>
    <source>
        <strain evidence="2">CBS 121739</strain>
    </source>
</reference>
<keyword evidence="3" id="KW-1185">Reference proteome</keyword>
<dbReference type="Proteomes" id="UP000799437">
    <property type="component" value="Unassembled WGS sequence"/>
</dbReference>
<keyword evidence="1" id="KW-0472">Membrane</keyword>
<evidence type="ECO:0000313" key="2">
    <source>
        <dbReference type="EMBL" id="KAF2761848.1"/>
    </source>
</evidence>
<organism evidence="2 3">
    <name type="scientific">Pseudovirgaria hyperparasitica</name>
    <dbReference type="NCBI Taxonomy" id="470096"/>
    <lineage>
        <taxon>Eukaryota</taxon>
        <taxon>Fungi</taxon>
        <taxon>Dikarya</taxon>
        <taxon>Ascomycota</taxon>
        <taxon>Pezizomycotina</taxon>
        <taxon>Dothideomycetes</taxon>
        <taxon>Dothideomycetes incertae sedis</taxon>
        <taxon>Acrospermales</taxon>
        <taxon>Acrospermaceae</taxon>
        <taxon>Pseudovirgaria</taxon>
    </lineage>
</organism>
<proteinExistence type="predicted"/>
<dbReference type="EMBL" id="ML996566">
    <property type="protein sequence ID" value="KAF2761848.1"/>
    <property type="molecule type" value="Genomic_DNA"/>
</dbReference>